<keyword evidence="3" id="KW-1015">Disulfide bond</keyword>
<dbReference type="Gene3D" id="1.10.110.10">
    <property type="entry name" value="Plant lipid-transfer and hydrophobic proteins"/>
    <property type="match status" value="1"/>
</dbReference>
<dbReference type="InterPro" id="IPR036312">
    <property type="entry name" value="Bifun_inhib/LTP/seed_sf"/>
</dbReference>
<dbReference type="AlphaFoldDB" id="A0A0K9NIS0"/>
<dbReference type="SMART" id="SM00499">
    <property type="entry name" value="AAI"/>
    <property type="match status" value="1"/>
</dbReference>
<name>A0A0K9NIS0_ZOSMR</name>
<evidence type="ECO:0000256" key="2">
    <source>
        <dbReference type="ARBA" id="ARBA00022729"/>
    </source>
</evidence>
<evidence type="ECO:0000256" key="3">
    <source>
        <dbReference type="ARBA" id="ARBA00023157"/>
    </source>
</evidence>
<keyword evidence="4" id="KW-0325">Glycoprotein</keyword>
<sequence>MVMAMAMVSLVMMLALLSKTSTVSADLATDRKECTDQLMTLATCLNYVSGTAKMPTPDCCGGLKQVLSKSPKCLCILIKDHDDPSLGLKIDPELAMNLPASCHNAPANISQCATLLKLKPDSPDAKIFRDFGNTSHKDNTTVGIAAESTTTSPTKASSSDGGIRVSIWLLGLKVFGGLFLYSYSFPSYPNF</sequence>
<evidence type="ECO:0000313" key="8">
    <source>
        <dbReference type="Proteomes" id="UP000036987"/>
    </source>
</evidence>
<keyword evidence="8" id="KW-1185">Reference proteome</keyword>
<dbReference type="InterPro" id="IPR043325">
    <property type="entry name" value="LTSS"/>
</dbReference>
<feature type="domain" description="Bifunctional inhibitor/plant lipid transfer protein/seed storage helical" evidence="6">
    <location>
        <begin position="34"/>
        <end position="112"/>
    </location>
</feature>
<dbReference type="SUPFAM" id="SSF47699">
    <property type="entry name" value="Bifunctional inhibitor/lipid-transfer protein/seed storage 2S albumin"/>
    <property type="match status" value="1"/>
</dbReference>
<dbReference type="OMA" id="PANMSEC"/>
<dbReference type="CDD" id="cd00010">
    <property type="entry name" value="AAI_LTSS"/>
    <property type="match status" value="1"/>
</dbReference>
<evidence type="ECO:0000256" key="4">
    <source>
        <dbReference type="ARBA" id="ARBA00023180"/>
    </source>
</evidence>
<dbReference type="EMBL" id="LFYR01002156">
    <property type="protein sequence ID" value="KMZ56639.1"/>
    <property type="molecule type" value="Genomic_DNA"/>
</dbReference>
<feature type="chain" id="PRO_5005526858" evidence="5">
    <location>
        <begin position="26"/>
        <end position="191"/>
    </location>
</feature>
<dbReference type="STRING" id="29655.A0A0K9NIS0"/>
<organism evidence="7 8">
    <name type="scientific">Zostera marina</name>
    <name type="common">Eelgrass</name>
    <dbReference type="NCBI Taxonomy" id="29655"/>
    <lineage>
        <taxon>Eukaryota</taxon>
        <taxon>Viridiplantae</taxon>
        <taxon>Streptophyta</taxon>
        <taxon>Embryophyta</taxon>
        <taxon>Tracheophyta</taxon>
        <taxon>Spermatophyta</taxon>
        <taxon>Magnoliopsida</taxon>
        <taxon>Liliopsida</taxon>
        <taxon>Zosteraceae</taxon>
        <taxon>Zostera</taxon>
    </lineage>
</organism>
<gene>
    <name evidence="7" type="ORF">ZOSMA_93G01030</name>
</gene>
<evidence type="ECO:0000256" key="5">
    <source>
        <dbReference type="SAM" id="SignalP"/>
    </source>
</evidence>
<comment type="similarity">
    <text evidence="1">Belongs to the plant LTP family.</text>
</comment>
<keyword evidence="2 5" id="KW-0732">Signal</keyword>
<protein>
    <submittedName>
        <fullName evidence="7">Lipid tranfer protein</fullName>
    </submittedName>
</protein>
<proteinExistence type="inferred from homology"/>
<dbReference type="PANTHER" id="PTHR33044">
    <property type="entry name" value="BIFUNCTIONAL INHIBITOR/LIPID-TRANSFER PROTEIN/SEED STORAGE 2S ALBUMIN SUPERFAMILY PROTEIN-RELATED"/>
    <property type="match status" value="1"/>
</dbReference>
<dbReference type="InterPro" id="IPR016140">
    <property type="entry name" value="Bifunc_inhib/LTP/seed_store"/>
</dbReference>
<comment type="caution">
    <text evidence="7">The sequence shown here is derived from an EMBL/GenBank/DDBJ whole genome shotgun (WGS) entry which is preliminary data.</text>
</comment>
<evidence type="ECO:0000313" key="7">
    <source>
        <dbReference type="EMBL" id="KMZ56639.1"/>
    </source>
</evidence>
<dbReference type="OrthoDB" id="1938537at2759"/>
<reference evidence="8" key="1">
    <citation type="journal article" date="2016" name="Nature">
        <title>The genome of the seagrass Zostera marina reveals angiosperm adaptation to the sea.</title>
        <authorList>
            <person name="Olsen J.L."/>
            <person name="Rouze P."/>
            <person name="Verhelst B."/>
            <person name="Lin Y.-C."/>
            <person name="Bayer T."/>
            <person name="Collen J."/>
            <person name="Dattolo E."/>
            <person name="De Paoli E."/>
            <person name="Dittami S."/>
            <person name="Maumus F."/>
            <person name="Michel G."/>
            <person name="Kersting A."/>
            <person name="Lauritano C."/>
            <person name="Lohaus R."/>
            <person name="Toepel M."/>
            <person name="Tonon T."/>
            <person name="Vanneste K."/>
            <person name="Amirebrahimi M."/>
            <person name="Brakel J."/>
            <person name="Bostroem C."/>
            <person name="Chovatia M."/>
            <person name="Grimwood J."/>
            <person name="Jenkins J.W."/>
            <person name="Jueterbock A."/>
            <person name="Mraz A."/>
            <person name="Stam W.T."/>
            <person name="Tice H."/>
            <person name="Bornberg-Bauer E."/>
            <person name="Green P.J."/>
            <person name="Pearson G.A."/>
            <person name="Procaccini G."/>
            <person name="Duarte C.M."/>
            <person name="Schmutz J."/>
            <person name="Reusch T.B.H."/>
            <person name="Van de Peer Y."/>
        </authorList>
    </citation>
    <scope>NUCLEOTIDE SEQUENCE [LARGE SCALE GENOMIC DNA]</scope>
    <source>
        <strain evidence="8">cv. Finnish</strain>
    </source>
</reference>
<dbReference type="Pfam" id="PF14368">
    <property type="entry name" value="LTP_2"/>
    <property type="match status" value="1"/>
</dbReference>
<evidence type="ECO:0000259" key="6">
    <source>
        <dbReference type="SMART" id="SM00499"/>
    </source>
</evidence>
<evidence type="ECO:0000256" key="1">
    <source>
        <dbReference type="ARBA" id="ARBA00009748"/>
    </source>
</evidence>
<dbReference type="Proteomes" id="UP000036987">
    <property type="component" value="Unassembled WGS sequence"/>
</dbReference>
<feature type="signal peptide" evidence="5">
    <location>
        <begin position="1"/>
        <end position="25"/>
    </location>
</feature>
<accession>A0A0K9NIS0</accession>